<dbReference type="InterPro" id="IPR052059">
    <property type="entry name" value="CR_Ser/Thr_kinase"/>
</dbReference>
<keyword evidence="4" id="KW-0067">ATP-binding</keyword>
<evidence type="ECO:0000256" key="3">
    <source>
        <dbReference type="ARBA" id="ARBA00022777"/>
    </source>
</evidence>
<dbReference type="SUPFAM" id="SSF56112">
    <property type="entry name" value="Protein kinase-like (PK-like)"/>
    <property type="match status" value="1"/>
</dbReference>
<keyword evidence="3" id="KW-0418">Kinase</keyword>
<dbReference type="Gene3D" id="1.10.510.10">
    <property type="entry name" value="Transferase(Phosphotransferase) domain 1"/>
    <property type="match status" value="1"/>
</dbReference>
<keyword evidence="6" id="KW-1185">Reference proteome</keyword>
<dbReference type="GO" id="GO:0005524">
    <property type="term" value="F:ATP binding"/>
    <property type="evidence" value="ECO:0007669"/>
    <property type="project" value="UniProtKB-KW"/>
</dbReference>
<evidence type="ECO:0000313" key="6">
    <source>
        <dbReference type="Proteomes" id="UP001497480"/>
    </source>
</evidence>
<dbReference type="Proteomes" id="UP001497480">
    <property type="component" value="Unassembled WGS sequence"/>
</dbReference>
<dbReference type="GO" id="GO:0016301">
    <property type="term" value="F:kinase activity"/>
    <property type="evidence" value="ECO:0007669"/>
    <property type="project" value="UniProtKB-KW"/>
</dbReference>
<protein>
    <submittedName>
        <fullName evidence="5">Uncharacterized protein</fullName>
    </submittedName>
</protein>
<evidence type="ECO:0000313" key="5">
    <source>
        <dbReference type="EMBL" id="CAL0310688.1"/>
    </source>
</evidence>
<dbReference type="EMBL" id="CAXHTB010000008">
    <property type="protein sequence ID" value="CAL0310688.1"/>
    <property type="molecule type" value="Genomic_DNA"/>
</dbReference>
<evidence type="ECO:0000256" key="2">
    <source>
        <dbReference type="ARBA" id="ARBA00022741"/>
    </source>
</evidence>
<name>A0AAV1WNX6_LUPLU</name>
<proteinExistence type="predicted"/>
<sequence length="162" mass="18279">MHGYLTDKADVYSFGVVALEIVSGKNNTIRRQNEDALLLLDWTNQLKEEGNLMELVDKRLGSDFNKEEAMVMINVALLCTNVTQTLRPAMSSVVSMLEGRSVVHEVVSESRDVFDEKMEAMRLYCKEIQEHSSISMEVPWTASSASAADLYPVHSSYLEERN</sequence>
<gene>
    <name evidence="5" type="ORF">LLUT_LOCUS11748</name>
</gene>
<dbReference type="PANTHER" id="PTHR47973">
    <property type="entry name" value="CYSTEINE-RICH RECEPTOR-LIKE PROTEIN KINASE 3"/>
    <property type="match status" value="1"/>
</dbReference>
<comment type="caution">
    <text evidence="5">The sequence shown here is derived from an EMBL/GenBank/DDBJ whole genome shotgun (WGS) entry which is preliminary data.</text>
</comment>
<evidence type="ECO:0000256" key="1">
    <source>
        <dbReference type="ARBA" id="ARBA00022679"/>
    </source>
</evidence>
<reference evidence="5 6" key="1">
    <citation type="submission" date="2024-03" db="EMBL/GenBank/DDBJ databases">
        <authorList>
            <person name="Martinez-Hernandez J."/>
        </authorList>
    </citation>
    <scope>NUCLEOTIDE SEQUENCE [LARGE SCALE GENOMIC DNA]</scope>
</reference>
<evidence type="ECO:0000256" key="4">
    <source>
        <dbReference type="ARBA" id="ARBA00022840"/>
    </source>
</evidence>
<keyword evidence="2" id="KW-0547">Nucleotide-binding</keyword>
<organism evidence="5 6">
    <name type="scientific">Lupinus luteus</name>
    <name type="common">European yellow lupine</name>
    <dbReference type="NCBI Taxonomy" id="3873"/>
    <lineage>
        <taxon>Eukaryota</taxon>
        <taxon>Viridiplantae</taxon>
        <taxon>Streptophyta</taxon>
        <taxon>Embryophyta</taxon>
        <taxon>Tracheophyta</taxon>
        <taxon>Spermatophyta</taxon>
        <taxon>Magnoliopsida</taxon>
        <taxon>eudicotyledons</taxon>
        <taxon>Gunneridae</taxon>
        <taxon>Pentapetalae</taxon>
        <taxon>rosids</taxon>
        <taxon>fabids</taxon>
        <taxon>Fabales</taxon>
        <taxon>Fabaceae</taxon>
        <taxon>Papilionoideae</taxon>
        <taxon>50 kb inversion clade</taxon>
        <taxon>genistoids sensu lato</taxon>
        <taxon>core genistoids</taxon>
        <taxon>Genisteae</taxon>
        <taxon>Lupinus</taxon>
    </lineage>
</organism>
<dbReference type="InterPro" id="IPR011009">
    <property type="entry name" value="Kinase-like_dom_sf"/>
</dbReference>
<keyword evidence="1" id="KW-0808">Transferase</keyword>
<dbReference type="AlphaFoldDB" id="A0AAV1WNX6"/>
<accession>A0AAV1WNX6</accession>